<evidence type="ECO:0000256" key="10">
    <source>
        <dbReference type="ARBA" id="ARBA00023125"/>
    </source>
</evidence>
<evidence type="ECO:0000256" key="3">
    <source>
        <dbReference type="ARBA" id="ARBA00011296"/>
    </source>
</evidence>
<accession>A0ABS2US28</accession>
<keyword evidence="14" id="KW-1185">Reference proteome</keyword>
<evidence type="ECO:0000259" key="12">
    <source>
        <dbReference type="PROSITE" id="PS51192"/>
    </source>
</evidence>
<dbReference type="PROSITE" id="PS51192">
    <property type="entry name" value="HELICASE_ATP_BIND_1"/>
    <property type="match status" value="1"/>
</dbReference>
<feature type="domain" description="Helicase ATP-binding" evidence="12">
    <location>
        <begin position="336"/>
        <end position="513"/>
    </location>
</feature>
<evidence type="ECO:0000256" key="6">
    <source>
        <dbReference type="ARBA" id="ARBA00022747"/>
    </source>
</evidence>
<dbReference type="Pfam" id="PF18766">
    <property type="entry name" value="SWI2_SNF2"/>
    <property type="match status" value="1"/>
</dbReference>
<dbReference type="CDD" id="cd22332">
    <property type="entry name" value="HsdR_N"/>
    <property type="match status" value="1"/>
</dbReference>
<dbReference type="SUPFAM" id="SSF52540">
    <property type="entry name" value="P-loop containing nucleoside triphosphate hydrolases"/>
    <property type="match status" value="1"/>
</dbReference>
<dbReference type="InterPro" id="IPR027417">
    <property type="entry name" value="P-loop_NTPase"/>
</dbReference>
<evidence type="ECO:0000313" key="14">
    <source>
        <dbReference type="Proteomes" id="UP000664109"/>
    </source>
</evidence>
<dbReference type="PANTHER" id="PTHR30195">
    <property type="entry name" value="TYPE I SITE-SPECIFIC DEOXYRIBONUCLEASE PROTEIN SUBUNIT M AND R"/>
    <property type="match status" value="1"/>
</dbReference>
<keyword evidence="7 13" id="KW-0255">Endonuclease</keyword>
<evidence type="ECO:0000256" key="1">
    <source>
        <dbReference type="ARBA" id="ARBA00000851"/>
    </source>
</evidence>
<dbReference type="InterPro" id="IPR051268">
    <property type="entry name" value="Type-I_R_enzyme_R_subunit"/>
</dbReference>
<dbReference type="NCBIfam" id="TIGR00348">
    <property type="entry name" value="hsdR"/>
    <property type="match status" value="1"/>
</dbReference>
<evidence type="ECO:0000256" key="2">
    <source>
        <dbReference type="ARBA" id="ARBA00008598"/>
    </source>
</evidence>
<keyword evidence="8 11" id="KW-0378">Hydrolase</keyword>
<evidence type="ECO:0000256" key="8">
    <source>
        <dbReference type="ARBA" id="ARBA00022801"/>
    </source>
</evidence>
<evidence type="ECO:0000256" key="4">
    <source>
        <dbReference type="ARBA" id="ARBA00022722"/>
    </source>
</evidence>
<dbReference type="Pfam" id="PF22679">
    <property type="entry name" value="T1R_D3-like"/>
    <property type="match status" value="1"/>
</dbReference>
<keyword evidence="10 11" id="KW-0238">DNA-binding</keyword>
<dbReference type="InterPro" id="IPR004473">
    <property type="entry name" value="Restrct_endonuc_typeI_HsdR"/>
</dbReference>
<dbReference type="InterPro" id="IPR021810">
    <property type="entry name" value="T1RH-like_C"/>
</dbReference>
<organism evidence="13 14">
    <name type="scientific">Streptomyces zhihengii</name>
    <dbReference type="NCBI Taxonomy" id="1818004"/>
    <lineage>
        <taxon>Bacteria</taxon>
        <taxon>Bacillati</taxon>
        <taxon>Actinomycetota</taxon>
        <taxon>Actinomycetes</taxon>
        <taxon>Kitasatosporales</taxon>
        <taxon>Streptomycetaceae</taxon>
        <taxon>Streptomyces</taxon>
    </lineage>
</organism>
<dbReference type="Gene3D" id="3.90.1570.50">
    <property type="match status" value="1"/>
</dbReference>
<keyword evidence="6 11" id="KW-0680">Restriction system</keyword>
<sequence length="1118" mass="124643">MSGPEYKYVEAPLIAQLTHRTMGWRHVVGIQGAELQAPGADPYIRRGADCALLTGILRRQLARLNRTPNGTAWLDEARVAVAISALSKGGAPGGGLIAANEASTQALIEGVAVPGVDGWDGGRAQKVRFVDWETPENNDFLVVSQFPMTIPGARDDYGKPRKLIADLVLFVNGIPLVVVECKKLKAGQGDAHKAIQQLRRYANQRRDSFVPEGSEQLFRTVQLTIATTGDTALLGTFTSRPQDYVVWRDAHPLDTKRVAGTTFHKHDAFAGAQKVLVAGVLHPHRLLDIVRNFVVFKDVEVSEGRTARVKIGPRYQQYRAVHKAVERLLTGETKQVHGKDDQRGGIVWHTQGSGKSLTMVFLVRKLRSTPGLGHFKIVIVTDRRQLQKQLAETAELAGEKPDVITRASEVPKVLALENAGLVFVMIQKQQDAEKARQNAADSLAHEGTPGWGLINNRDGILILVDEAHRSHGSALHQNLMESLPNAARIGFTGTPIIMNRRKLTTTTFGEFIDTYRLKDAEDDGAIVPIYYEGHIAKGAVNEGETLDEAFEEEFEELTDDQYDELQKRYAKSSAVLNADDMIRRKARHMLRHYVEGAMKEGFKAQVVAHSRGIAVRYREALCDARDELVAEVEKAAKSPARTLGKAQDLPAEDRTPKQRLLVSAHKQLALLKVIDFVPVISPDSEDDPAWATWSDGNAQENAITAFRSPFPNPADLTAESAKPVAILIVRTMLLTGFDAPIEQVMYLDRRMREAELLQAVARVNRTYGEKKQAGFVVDYAGVSRALLDAMAAYASDEAEGGTVKIEVEENKLEHQYDALRHHLGLTRELIDPADTAAVHRLVDTLEDEERRITYRKLLRAFLNTFDLLLPRETTRRYQRPAKLFGFIAQVAKQRFSEEDDGFDPAAYGERVAELINEHVKALGVERAIEPTRLTSDDFRTKVEQLPSSRAKASMMAHAVRNHIELHFQENPVAYNRLRERLEEILKKYAEDWAQQLEAFENLSQKTQDVAEGRDSGLPEDVRSLSKLEQAVYQQLTAVVTDGVITDEARLDLIGLTREVRAVAVRHSARKDLFYNTAALHDLQSDIWMLLAVNDRTHPAVDSLAPAVREIIQHNKKDL</sequence>
<comment type="similarity">
    <text evidence="2 11">Belongs to the HsdR family.</text>
</comment>
<comment type="caution">
    <text evidence="13">The sequence shown here is derived from an EMBL/GenBank/DDBJ whole genome shotgun (WGS) entry which is preliminary data.</text>
</comment>
<dbReference type="InterPro" id="IPR014001">
    <property type="entry name" value="Helicase_ATP-bd"/>
</dbReference>
<reference evidence="13 14" key="1">
    <citation type="journal article" date="2016" name="Arch. Microbiol.">
        <title>Streptomyces zhihengii sp. nov., isolated from rhizospheric soil of Psammosilene tunicoides.</title>
        <authorList>
            <person name="Huang M.J."/>
            <person name="Fei J.J."/>
            <person name="Salam N."/>
            <person name="Kim C.J."/>
            <person name="Hozzein W.N."/>
            <person name="Xiao M."/>
            <person name="Huang H.Q."/>
            <person name="Li W.J."/>
        </authorList>
    </citation>
    <scope>NUCLEOTIDE SEQUENCE [LARGE SCALE GENOMIC DNA]</scope>
    <source>
        <strain evidence="13 14">YIM T102</strain>
    </source>
</reference>
<dbReference type="InterPro" id="IPR040980">
    <property type="entry name" value="SWI2_SNF2"/>
</dbReference>
<keyword evidence="9 11" id="KW-0067">ATP-binding</keyword>
<dbReference type="Pfam" id="PF11867">
    <property type="entry name" value="T1RH-like_C"/>
    <property type="match status" value="1"/>
</dbReference>
<keyword evidence="4" id="KW-0540">Nuclease</keyword>
<evidence type="ECO:0000256" key="9">
    <source>
        <dbReference type="ARBA" id="ARBA00022840"/>
    </source>
</evidence>
<dbReference type="Pfam" id="PF04313">
    <property type="entry name" value="HSDR_N"/>
    <property type="match status" value="1"/>
</dbReference>
<dbReference type="GO" id="GO:0004519">
    <property type="term" value="F:endonuclease activity"/>
    <property type="evidence" value="ECO:0007669"/>
    <property type="project" value="UniProtKB-KW"/>
</dbReference>
<dbReference type="RefSeq" id="WP_205374246.1">
    <property type="nucleotide sequence ID" value="NZ_JAFEJA010000001.1"/>
</dbReference>
<comment type="catalytic activity">
    <reaction evidence="1 11">
        <text>Endonucleolytic cleavage of DNA to give random double-stranded fragments with terminal 5'-phosphates, ATP is simultaneously hydrolyzed.</text>
        <dbReference type="EC" id="3.1.21.3"/>
    </reaction>
</comment>
<evidence type="ECO:0000256" key="5">
    <source>
        <dbReference type="ARBA" id="ARBA00022741"/>
    </source>
</evidence>
<dbReference type="Proteomes" id="UP000664109">
    <property type="component" value="Unassembled WGS sequence"/>
</dbReference>
<evidence type="ECO:0000256" key="11">
    <source>
        <dbReference type="RuleBase" id="RU364115"/>
    </source>
</evidence>
<dbReference type="EMBL" id="JAFEJA010000001">
    <property type="protein sequence ID" value="MBM9620228.1"/>
    <property type="molecule type" value="Genomic_DNA"/>
</dbReference>
<dbReference type="SMART" id="SM00487">
    <property type="entry name" value="DEXDc"/>
    <property type="match status" value="1"/>
</dbReference>
<dbReference type="Gene3D" id="3.40.50.300">
    <property type="entry name" value="P-loop containing nucleotide triphosphate hydrolases"/>
    <property type="match status" value="2"/>
</dbReference>
<protein>
    <recommendedName>
        <fullName evidence="11">Type I restriction enzyme endonuclease subunit</fullName>
        <shortName evidence="11">R protein</shortName>
        <ecNumber evidence="11">3.1.21.3</ecNumber>
    </recommendedName>
</protein>
<dbReference type="PANTHER" id="PTHR30195:SF15">
    <property type="entry name" value="TYPE I RESTRICTION ENZYME HINDI ENDONUCLEASE SUBUNIT"/>
    <property type="match status" value="1"/>
</dbReference>
<dbReference type="InterPro" id="IPR007409">
    <property type="entry name" value="Restrct_endonuc_type1_HsdR_N"/>
</dbReference>
<comment type="function">
    <text evidence="11">Subunit R is required for both nuclease and ATPase activities, but not for modification.</text>
</comment>
<proteinExistence type="inferred from homology"/>
<name>A0ABS2US28_9ACTN</name>
<dbReference type="CDD" id="cd18800">
    <property type="entry name" value="SF2_C_EcoR124I-like"/>
    <property type="match status" value="1"/>
</dbReference>
<keyword evidence="5 11" id="KW-0547">Nucleotide-binding</keyword>
<dbReference type="EC" id="3.1.21.3" evidence="11"/>
<evidence type="ECO:0000313" key="13">
    <source>
        <dbReference type="EMBL" id="MBM9620228.1"/>
    </source>
</evidence>
<dbReference type="InterPro" id="IPR055180">
    <property type="entry name" value="HsdR_RecA-like_helicase_dom_2"/>
</dbReference>
<gene>
    <name evidence="13" type="ORF">JE024_16070</name>
</gene>
<evidence type="ECO:0000256" key="7">
    <source>
        <dbReference type="ARBA" id="ARBA00022759"/>
    </source>
</evidence>
<comment type="subunit">
    <text evidence="3 11">The type I restriction/modification system is composed of three polypeptides R, M and S.</text>
</comment>